<keyword evidence="5 9" id="KW-0812">Transmembrane</keyword>
<keyword evidence="4" id="KW-1003">Cell membrane</keyword>
<evidence type="ECO:0000256" key="5">
    <source>
        <dbReference type="ARBA" id="ARBA00022692"/>
    </source>
</evidence>
<reference evidence="11 12" key="1">
    <citation type="submission" date="2013-08" db="EMBL/GenBank/DDBJ databases">
        <title>draft genome of Halomonas huanghegensis, strain BJGMM-B45T.</title>
        <authorList>
            <person name="Miao C."/>
            <person name="Wan Y."/>
            <person name="Jin W."/>
        </authorList>
    </citation>
    <scope>NUCLEOTIDE SEQUENCE [LARGE SCALE GENOMIC DNA]</scope>
    <source>
        <strain evidence="11 12">BJGMM-B45</strain>
    </source>
</reference>
<dbReference type="PATRIC" id="fig|1178482.3.peg.2610"/>
<dbReference type="InterPro" id="IPR043429">
    <property type="entry name" value="ArtM/GltK/GlnP/TcyL/YhdX-like"/>
</dbReference>
<dbReference type="EMBL" id="AVBC01000035">
    <property type="protein sequence ID" value="ERL51032.1"/>
    <property type="molecule type" value="Genomic_DNA"/>
</dbReference>
<organism evidence="11 12">
    <name type="scientific">Halomonas huangheensis</name>
    <dbReference type="NCBI Taxonomy" id="1178482"/>
    <lineage>
        <taxon>Bacteria</taxon>
        <taxon>Pseudomonadati</taxon>
        <taxon>Pseudomonadota</taxon>
        <taxon>Gammaproteobacteria</taxon>
        <taxon>Oceanospirillales</taxon>
        <taxon>Halomonadaceae</taxon>
        <taxon>Halomonas</taxon>
    </lineage>
</organism>
<evidence type="ECO:0000259" key="10">
    <source>
        <dbReference type="PROSITE" id="PS50928"/>
    </source>
</evidence>
<dbReference type="eggNOG" id="COG0765">
    <property type="taxonomic scope" value="Bacteria"/>
</dbReference>
<proteinExistence type="inferred from homology"/>
<comment type="similarity">
    <text evidence="2">Belongs to the binding-protein-dependent transport system permease family. HisMQ subfamily.</text>
</comment>
<sequence length="226" mass="25072">MVFDWGFALSTLPMLAEGAVITLQATLISFVLAMVLGLILALAKMSPFALLRVPATWFIEVIRGTPLLVQLFVLFLILPKYGITMPALMTGVIGLGMHYSTYCAEAFRAGINSVPRGQWEAATALQMSRIQMYRRIILPQAIPPVIPSFGNYLISLFKETPLLSSVAVVEIMQQSLFIGSDTFRYIEPITIVGLFFLVCSVISATLVRSLERRMSIQDRPLQQRAI</sequence>
<dbReference type="KEGG" id="hhu:AR456_00195"/>
<comment type="subcellular location">
    <subcellularLocation>
        <location evidence="1">Cell inner membrane</location>
        <topology evidence="1">Multi-pass membrane protein</topology>
    </subcellularLocation>
    <subcellularLocation>
        <location evidence="9">Cell membrane</location>
        <topology evidence="9">Multi-pass membrane protein</topology>
    </subcellularLocation>
</comment>
<dbReference type="OrthoDB" id="4404959at2"/>
<dbReference type="InterPro" id="IPR010065">
    <property type="entry name" value="AA_ABC_transptr_permease_3TM"/>
</dbReference>
<dbReference type="Proteomes" id="UP000019113">
    <property type="component" value="Unassembled WGS sequence"/>
</dbReference>
<dbReference type="Gene3D" id="1.10.3720.10">
    <property type="entry name" value="MetI-like"/>
    <property type="match status" value="1"/>
</dbReference>
<evidence type="ECO:0000256" key="4">
    <source>
        <dbReference type="ARBA" id="ARBA00022475"/>
    </source>
</evidence>
<keyword evidence="3 9" id="KW-0813">Transport</keyword>
<dbReference type="PROSITE" id="PS50928">
    <property type="entry name" value="ABC_TM1"/>
    <property type="match status" value="1"/>
</dbReference>
<evidence type="ECO:0000256" key="8">
    <source>
        <dbReference type="ARBA" id="ARBA00023136"/>
    </source>
</evidence>
<dbReference type="PANTHER" id="PTHR30614:SF0">
    <property type="entry name" value="L-CYSTINE TRANSPORT SYSTEM PERMEASE PROTEIN TCYL"/>
    <property type="match status" value="1"/>
</dbReference>
<dbReference type="InterPro" id="IPR000515">
    <property type="entry name" value="MetI-like"/>
</dbReference>
<dbReference type="SUPFAM" id="SSF161098">
    <property type="entry name" value="MetI-like"/>
    <property type="match status" value="1"/>
</dbReference>
<keyword evidence="7 9" id="KW-1133">Transmembrane helix</keyword>
<dbReference type="PANTHER" id="PTHR30614">
    <property type="entry name" value="MEMBRANE COMPONENT OF AMINO ACID ABC TRANSPORTER"/>
    <property type="match status" value="1"/>
</dbReference>
<evidence type="ECO:0000256" key="7">
    <source>
        <dbReference type="ARBA" id="ARBA00022989"/>
    </source>
</evidence>
<dbReference type="CDD" id="cd06261">
    <property type="entry name" value="TM_PBP2"/>
    <property type="match status" value="1"/>
</dbReference>
<dbReference type="Pfam" id="PF00528">
    <property type="entry name" value="BPD_transp_1"/>
    <property type="match status" value="1"/>
</dbReference>
<evidence type="ECO:0000256" key="9">
    <source>
        <dbReference type="RuleBase" id="RU363032"/>
    </source>
</evidence>
<keyword evidence="6" id="KW-0029">Amino-acid transport</keyword>
<dbReference type="GO" id="GO:0043190">
    <property type="term" value="C:ATP-binding cassette (ABC) transporter complex"/>
    <property type="evidence" value="ECO:0007669"/>
    <property type="project" value="InterPro"/>
</dbReference>
<evidence type="ECO:0000256" key="1">
    <source>
        <dbReference type="ARBA" id="ARBA00004429"/>
    </source>
</evidence>
<feature type="domain" description="ABC transmembrane type-1" evidence="10">
    <location>
        <begin position="19"/>
        <end position="207"/>
    </location>
</feature>
<dbReference type="STRING" id="1178482.AR456_00195"/>
<gene>
    <name evidence="11" type="ORF">BJB45_20790</name>
</gene>
<dbReference type="GO" id="GO:0006865">
    <property type="term" value="P:amino acid transport"/>
    <property type="evidence" value="ECO:0007669"/>
    <property type="project" value="UniProtKB-KW"/>
</dbReference>
<evidence type="ECO:0000256" key="6">
    <source>
        <dbReference type="ARBA" id="ARBA00022970"/>
    </source>
</evidence>
<dbReference type="RefSeq" id="WP_021819562.1">
    <property type="nucleotide sequence ID" value="NZ_AVBC01000035.1"/>
</dbReference>
<keyword evidence="8 9" id="KW-0472">Membrane</keyword>
<dbReference type="NCBIfam" id="TIGR03003">
    <property type="entry name" value="ectoine_ehuD"/>
    <property type="match status" value="1"/>
</dbReference>
<protein>
    <recommendedName>
        <fullName evidence="10">ABC transmembrane type-1 domain-containing protein</fullName>
    </recommendedName>
</protein>
<comment type="caution">
    <text evidence="11">The sequence shown here is derived from an EMBL/GenBank/DDBJ whole genome shotgun (WGS) entry which is preliminary data.</text>
</comment>
<dbReference type="NCBIfam" id="TIGR01726">
    <property type="entry name" value="HEQRo_perm_3TM"/>
    <property type="match status" value="1"/>
</dbReference>
<dbReference type="AlphaFoldDB" id="W1N629"/>
<dbReference type="InterPro" id="IPR014341">
    <property type="entry name" value="Ectoine_EhuD"/>
</dbReference>
<evidence type="ECO:0000313" key="12">
    <source>
        <dbReference type="Proteomes" id="UP000019113"/>
    </source>
</evidence>
<feature type="transmembrane region" description="Helical" evidence="9">
    <location>
        <begin position="185"/>
        <end position="207"/>
    </location>
</feature>
<feature type="transmembrane region" description="Helical" evidence="9">
    <location>
        <begin position="20"/>
        <end position="43"/>
    </location>
</feature>
<evidence type="ECO:0000313" key="11">
    <source>
        <dbReference type="EMBL" id="ERL51032.1"/>
    </source>
</evidence>
<accession>W1N629</accession>
<dbReference type="GO" id="GO:0022857">
    <property type="term" value="F:transmembrane transporter activity"/>
    <property type="evidence" value="ECO:0007669"/>
    <property type="project" value="InterPro"/>
</dbReference>
<name>W1N629_9GAMM</name>
<keyword evidence="12" id="KW-1185">Reference proteome</keyword>
<evidence type="ECO:0000256" key="2">
    <source>
        <dbReference type="ARBA" id="ARBA00010072"/>
    </source>
</evidence>
<dbReference type="InterPro" id="IPR035906">
    <property type="entry name" value="MetI-like_sf"/>
</dbReference>
<evidence type="ECO:0000256" key="3">
    <source>
        <dbReference type="ARBA" id="ARBA00022448"/>
    </source>
</evidence>